<dbReference type="OrthoDB" id="158485at2759"/>
<dbReference type="InterPro" id="IPR007837">
    <property type="entry name" value="DinB"/>
</dbReference>
<evidence type="ECO:0000313" key="3">
    <source>
        <dbReference type="Proteomes" id="UP000243579"/>
    </source>
</evidence>
<dbReference type="EMBL" id="JNBR01002134">
    <property type="protein sequence ID" value="OQR83570.1"/>
    <property type="molecule type" value="Genomic_DNA"/>
</dbReference>
<dbReference type="InterPro" id="IPR034660">
    <property type="entry name" value="DinB/YfiT-like"/>
</dbReference>
<dbReference type="Proteomes" id="UP000243579">
    <property type="component" value="Unassembled WGS sequence"/>
</dbReference>
<protein>
    <recommendedName>
        <fullName evidence="4">Damage-inducible protein DinB</fullName>
    </recommendedName>
</protein>
<accession>A0A1V9YCW6</accession>
<dbReference type="Gene3D" id="1.20.120.450">
    <property type="entry name" value="dinb family like domain"/>
    <property type="match status" value="1"/>
</dbReference>
<evidence type="ECO:0000313" key="2">
    <source>
        <dbReference type="EMBL" id="OQR83570.1"/>
    </source>
</evidence>
<dbReference type="SUPFAM" id="SSF109854">
    <property type="entry name" value="DinB/YfiT-like putative metalloenzymes"/>
    <property type="match status" value="1"/>
</dbReference>
<sequence>MRLLRTFARYNVWAHERLLASVAALSDEAYHGHQNLPFRSIHGTLNHILLAEKLLLGRLHPPAADPSLGRNWDRADSELYAAPGAASIYWEEIVPNRACLADELVDHARRLAAHVDTIPSSDTVIAYQTTDGCSAEKAAGVLVLHAVNHATHHRGQVSAVLAQLKLPPPIMDLSYFPHA</sequence>
<keyword evidence="1" id="KW-0479">Metal-binding</keyword>
<evidence type="ECO:0008006" key="4">
    <source>
        <dbReference type="Google" id="ProtNLM"/>
    </source>
</evidence>
<dbReference type="AlphaFoldDB" id="A0A1V9YCW6"/>
<keyword evidence="3" id="KW-1185">Reference proteome</keyword>
<name>A0A1V9YCW6_ACHHY</name>
<comment type="caution">
    <text evidence="2">The sequence shown here is derived from an EMBL/GenBank/DDBJ whole genome shotgun (WGS) entry which is preliminary data.</text>
</comment>
<dbReference type="Pfam" id="PF05163">
    <property type="entry name" value="DinB"/>
    <property type="match status" value="1"/>
</dbReference>
<evidence type="ECO:0000256" key="1">
    <source>
        <dbReference type="ARBA" id="ARBA00022723"/>
    </source>
</evidence>
<gene>
    <name evidence="2" type="ORF">ACHHYP_14544</name>
</gene>
<reference evidence="2 3" key="1">
    <citation type="journal article" date="2014" name="Genome Biol. Evol.">
        <title>The secreted proteins of Achlya hypogyna and Thraustotheca clavata identify the ancestral oomycete secretome and reveal gene acquisitions by horizontal gene transfer.</title>
        <authorList>
            <person name="Misner I."/>
            <person name="Blouin N."/>
            <person name="Leonard G."/>
            <person name="Richards T.A."/>
            <person name="Lane C.E."/>
        </authorList>
    </citation>
    <scope>NUCLEOTIDE SEQUENCE [LARGE SCALE GENOMIC DNA]</scope>
    <source>
        <strain evidence="2 3">ATCC 48635</strain>
    </source>
</reference>
<dbReference type="PANTHER" id="PTHR37302:SF1">
    <property type="entry name" value="PROTEIN DINB"/>
    <property type="match status" value="1"/>
</dbReference>
<proteinExistence type="predicted"/>
<dbReference type="GO" id="GO:0046872">
    <property type="term" value="F:metal ion binding"/>
    <property type="evidence" value="ECO:0007669"/>
    <property type="project" value="UniProtKB-KW"/>
</dbReference>
<dbReference type="PANTHER" id="PTHR37302">
    <property type="entry name" value="SLR1116 PROTEIN"/>
    <property type="match status" value="1"/>
</dbReference>
<organism evidence="2 3">
    <name type="scientific">Achlya hypogyna</name>
    <name type="common">Oomycete</name>
    <name type="synonym">Protoachlya hypogyna</name>
    <dbReference type="NCBI Taxonomy" id="1202772"/>
    <lineage>
        <taxon>Eukaryota</taxon>
        <taxon>Sar</taxon>
        <taxon>Stramenopiles</taxon>
        <taxon>Oomycota</taxon>
        <taxon>Saprolegniomycetes</taxon>
        <taxon>Saprolegniales</taxon>
        <taxon>Achlyaceae</taxon>
        <taxon>Achlya</taxon>
    </lineage>
</organism>